<keyword evidence="3" id="KW-1185">Reference proteome</keyword>
<proteinExistence type="predicted"/>
<accession>A0A232EKX1</accession>
<dbReference type="EMBL" id="NNAY01003718">
    <property type="protein sequence ID" value="OXU18962.1"/>
    <property type="molecule type" value="Genomic_DNA"/>
</dbReference>
<feature type="region of interest" description="Disordered" evidence="1">
    <location>
        <begin position="95"/>
        <end position="121"/>
    </location>
</feature>
<comment type="caution">
    <text evidence="2">The sequence shown here is derived from an EMBL/GenBank/DDBJ whole genome shotgun (WGS) entry which is preliminary data.</text>
</comment>
<sequence length="121" mass="13934">MEEITLTMDKHEIVSQPTIKFLGITTDARLSFKNHLKIDSDKAAKIAAALSRLMPNVGGLTQKQRLLLAKEVQESNYKNVKRFKDRFSKQMSRYEDIIEENEKMSDNSSESEDEDTDTKIH</sequence>
<organism evidence="2 3">
    <name type="scientific">Trichomalopsis sarcophagae</name>
    <dbReference type="NCBI Taxonomy" id="543379"/>
    <lineage>
        <taxon>Eukaryota</taxon>
        <taxon>Metazoa</taxon>
        <taxon>Ecdysozoa</taxon>
        <taxon>Arthropoda</taxon>
        <taxon>Hexapoda</taxon>
        <taxon>Insecta</taxon>
        <taxon>Pterygota</taxon>
        <taxon>Neoptera</taxon>
        <taxon>Endopterygota</taxon>
        <taxon>Hymenoptera</taxon>
        <taxon>Apocrita</taxon>
        <taxon>Proctotrupomorpha</taxon>
        <taxon>Chalcidoidea</taxon>
        <taxon>Pteromalidae</taxon>
        <taxon>Pteromalinae</taxon>
        <taxon>Trichomalopsis</taxon>
    </lineage>
</organism>
<name>A0A232EKX1_9HYME</name>
<evidence type="ECO:0000256" key="1">
    <source>
        <dbReference type="SAM" id="MobiDB-lite"/>
    </source>
</evidence>
<dbReference type="OrthoDB" id="7700848at2759"/>
<gene>
    <name evidence="2" type="ORF">TSAR_011095</name>
</gene>
<feature type="compositionally biased region" description="Acidic residues" evidence="1">
    <location>
        <begin position="109"/>
        <end position="121"/>
    </location>
</feature>
<protein>
    <submittedName>
        <fullName evidence="2">Uncharacterized protein</fullName>
    </submittedName>
</protein>
<evidence type="ECO:0000313" key="2">
    <source>
        <dbReference type="EMBL" id="OXU18962.1"/>
    </source>
</evidence>
<dbReference type="Proteomes" id="UP000215335">
    <property type="component" value="Unassembled WGS sequence"/>
</dbReference>
<reference evidence="2 3" key="1">
    <citation type="journal article" date="2017" name="Curr. Biol.">
        <title>The Evolution of Venom by Co-option of Single-Copy Genes.</title>
        <authorList>
            <person name="Martinson E.O."/>
            <person name="Mrinalini"/>
            <person name="Kelkar Y.D."/>
            <person name="Chang C.H."/>
            <person name="Werren J.H."/>
        </authorList>
    </citation>
    <scope>NUCLEOTIDE SEQUENCE [LARGE SCALE GENOMIC DNA]</scope>
    <source>
        <strain evidence="2 3">Alberta</strain>
        <tissue evidence="2">Whole body</tissue>
    </source>
</reference>
<evidence type="ECO:0000313" key="3">
    <source>
        <dbReference type="Proteomes" id="UP000215335"/>
    </source>
</evidence>
<feature type="compositionally biased region" description="Basic and acidic residues" evidence="1">
    <location>
        <begin position="95"/>
        <end position="105"/>
    </location>
</feature>
<dbReference type="AlphaFoldDB" id="A0A232EKX1"/>